<sequence length="220" mass="24949">MIRLHFYPSTAAMVPHIVLEELGLPYERARIDREHGALNSPAYRALNPNGLIPVLEDGDLVLYETAAICLHLSDTHPDAKLMPAVGTRERAQAYKWLMWLTNTLQATLIVYFYPHRWVNDAGSDSEAEIKAVAKRRVGALLDQLDAELARHGGPWFLGNAYSLLDAYVFTLCRWTRHFSPDSPVRPARERPHLGPYLQRVLDRPALRRVMANEGLAEPYV</sequence>
<dbReference type="InterPro" id="IPR004046">
    <property type="entry name" value="GST_C"/>
</dbReference>
<dbReference type="SFLD" id="SFLDG00358">
    <property type="entry name" value="Main_(cytGST)"/>
    <property type="match status" value="1"/>
</dbReference>
<organism evidence="3 4">
    <name type="scientific">Hydrogenophaga intermedia</name>
    <dbReference type="NCBI Taxonomy" id="65786"/>
    <lineage>
        <taxon>Bacteria</taxon>
        <taxon>Pseudomonadati</taxon>
        <taxon>Pseudomonadota</taxon>
        <taxon>Betaproteobacteria</taxon>
        <taxon>Burkholderiales</taxon>
        <taxon>Comamonadaceae</taxon>
        <taxon>Hydrogenophaga</taxon>
    </lineage>
</organism>
<keyword evidence="4" id="KW-1185">Reference proteome</keyword>
<dbReference type="SUPFAM" id="SSF52833">
    <property type="entry name" value="Thioredoxin-like"/>
    <property type="match status" value="1"/>
</dbReference>
<evidence type="ECO:0000259" key="1">
    <source>
        <dbReference type="PROSITE" id="PS50404"/>
    </source>
</evidence>
<dbReference type="SUPFAM" id="SSF47616">
    <property type="entry name" value="GST C-terminal domain-like"/>
    <property type="match status" value="1"/>
</dbReference>
<dbReference type="EMBL" id="CCAE010000006">
    <property type="protein sequence ID" value="CDN86904.1"/>
    <property type="molecule type" value="Genomic_DNA"/>
</dbReference>
<dbReference type="Proteomes" id="UP000028878">
    <property type="component" value="Unassembled WGS sequence"/>
</dbReference>
<keyword evidence="3" id="KW-0808">Transferase</keyword>
<dbReference type="PROSITE" id="PS50404">
    <property type="entry name" value="GST_NTER"/>
    <property type="match status" value="1"/>
</dbReference>
<gene>
    <name evidence="3" type="ORF">BN948_01322</name>
</gene>
<proteinExistence type="predicted"/>
<dbReference type="InterPro" id="IPR004045">
    <property type="entry name" value="Glutathione_S-Trfase_N"/>
</dbReference>
<dbReference type="Pfam" id="PF13409">
    <property type="entry name" value="GST_N_2"/>
    <property type="match status" value="1"/>
</dbReference>
<dbReference type="Gene3D" id="1.20.1050.10">
    <property type="match status" value="1"/>
</dbReference>
<dbReference type="CDD" id="cd03057">
    <property type="entry name" value="GST_N_Beta"/>
    <property type="match status" value="1"/>
</dbReference>
<accession>A0A1L1PDN8</accession>
<feature type="domain" description="GST N-terminal" evidence="1">
    <location>
        <begin position="1"/>
        <end position="80"/>
    </location>
</feature>
<evidence type="ECO:0000259" key="2">
    <source>
        <dbReference type="PROSITE" id="PS50405"/>
    </source>
</evidence>
<dbReference type="Gene3D" id="3.40.30.10">
    <property type="entry name" value="Glutaredoxin"/>
    <property type="match status" value="1"/>
</dbReference>
<name>A0A1L1PDN8_HYDIT</name>
<dbReference type="SFLD" id="SFLDG01150">
    <property type="entry name" value="Main.1:_Beta-like"/>
    <property type="match status" value="1"/>
</dbReference>
<dbReference type="PROSITE" id="PS50405">
    <property type="entry name" value="GST_CTER"/>
    <property type="match status" value="1"/>
</dbReference>
<dbReference type="AlphaFoldDB" id="A0A1L1PDN8"/>
<dbReference type="InterPro" id="IPR036249">
    <property type="entry name" value="Thioredoxin-like_sf"/>
</dbReference>
<dbReference type="InterPro" id="IPR036282">
    <property type="entry name" value="Glutathione-S-Trfase_C_sf"/>
</dbReference>
<dbReference type="PANTHER" id="PTHR44051:SF8">
    <property type="entry name" value="GLUTATHIONE S-TRANSFERASE GSTA"/>
    <property type="match status" value="1"/>
</dbReference>
<dbReference type="SFLD" id="SFLDS00019">
    <property type="entry name" value="Glutathione_Transferase_(cytos"/>
    <property type="match status" value="1"/>
</dbReference>
<dbReference type="GO" id="GO:0016740">
    <property type="term" value="F:transferase activity"/>
    <property type="evidence" value="ECO:0007669"/>
    <property type="project" value="UniProtKB-KW"/>
</dbReference>
<dbReference type="PANTHER" id="PTHR44051">
    <property type="entry name" value="GLUTATHIONE S-TRANSFERASE-RELATED"/>
    <property type="match status" value="1"/>
</dbReference>
<dbReference type="InterPro" id="IPR010987">
    <property type="entry name" value="Glutathione-S-Trfase_C-like"/>
</dbReference>
<dbReference type="Pfam" id="PF00043">
    <property type="entry name" value="GST_C"/>
    <property type="match status" value="1"/>
</dbReference>
<feature type="domain" description="GST C-terminal" evidence="2">
    <location>
        <begin position="86"/>
        <end position="220"/>
    </location>
</feature>
<evidence type="ECO:0000313" key="4">
    <source>
        <dbReference type="Proteomes" id="UP000028878"/>
    </source>
</evidence>
<dbReference type="CDD" id="cd03188">
    <property type="entry name" value="GST_C_Beta"/>
    <property type="match status" value="1"/>
</dbReference>
<dbReference type="RefSeq" id="WP_009519307.1">
    <property type="nucleotide sequence ID" value="NZ_CCAE010000006.1"/>
</dbReference>
<evidence type="ECO:0000313" key="3">
    <source>
        <dbReference type="EMBL" id="CDN86904.1"/>
    </source>
</evidence>
<protein>
    <submittedName>
        <fullName evidence="3">Glutathione S-transferase</fullName>
    </submittedName>
</protein>
<reference evidence="4" key="1">
    <citation type="submission" date="2014-11" db="EMBL/GenBank/DDBJ databases">
        <title>Draft genome sequence of Hydrogenophaga intermedia S1.</title>
        <authorList>
            <person name="Gan H.M."/>
            <person name="Chew T.H."/>
            <person name="Stolz A."/>
        </authorList>
    </citation>
    <scope>NUCLEOTIDE SEQUENCE [LARGE SCALE GENOMIC DNA]</scope>
    <source>
        <strain evidence="4">S1</strain>
    </source>
</reference>
<dbReference type="InterPro" id="IPR040079">
    <property type="entry name" value="Glutathione_S-Trfase"/>
</dbReference>